<dbReference type="Proteomes" id="UP001163850">
    <property type="component" value="Unassembled WGS sequence"/>
</dbReference>
<organism evidence="2 3">
    <name type="scientific">Lentinula detonsa</name>
    <dbReference type="NCBI Taxonomy" id="2804962"/>
    <lineage>
        <taxon>Eukaryota</taxon>
        <taxon>Fungi</taxon>
        <taxon>Dikarya</taxon>
        <taxon>Basidiomycota</taxon>
        <taxon>Agaricomycotina</taxon>
        <taxon>Agaricomycetes</taxon>
        <taxon>Agaricomycetidae</taxon>
        <taxon>Agaricales</taxon>
        <taxon>Marasmiineae</taxon>
        <taxon>Omphalotaceae</taxon>
        <taxon>Lentinula</taxon>
    </lineage>
</organism>
<dbReference type="AlphaFoldDB" id="A0AA38PRS4"/>
<proteinExistence type="predicted"/>
<feature type="transmembrane region" description="Helical" evidence="1">
    <location>
        <begin position="173"/>
        <end position="193"/>
    </location>
</feature>
<keyword evidence="1" id="KW-0812">Transmembrane</keyword>
<dbReference type="EMBL" id="MU802180">
    <property type="protein sequence ID" value="KAJ3980522.1"/>
    <property type="molecule type" value="Genomic_DNA"/>
</dbReference>
<feature type="transmembrane region" description="Helical" evidence="1">
    <location>
        <begin position="20"/>
        <end position="38"/>
    </location>
</feature>
<keyword evidence="1" id="KW-1133">Transmembrane helix</keyword>
<reference evidence="2" key="1">
    <citation type="submission" date="2022-08" db="EMBL/GenBank/DDBJ databases">
        <authorList>
            <consortium name="DOE Joint Genome Institute"/>
            <person name="Min B."/>
            <person name="Riley R."/>
            <person name="Sierra-Patev S."/>
            <person name="Naranjo-Ortiz M."/>
            <person name="Looney B."/>
            <person name="Konkel Z."/>
            <person name="Slot J.C."/>
            <person name="Sakamoto Y."/>
            <person name="Steenwyk J.L."/>
            <person name="Rokas A."/>
            <person name="Carro J."/>
            <person name="Camarero S."/>
            <person name="Ferreira P."/>
            <person name="Molpeceres G."/>
            <person name="Ruiz-Duenas F.J."/>
            <person name="Serrano A."/>
            <person name="Henrissat B."/>
            <person name="Drula E."/>
            <person name="Hughes K.W."/>
            <person name="Mata J.L."/>
            <person name="Ishikawa N.K."/>
            <person name="Vargas-Isla R."/>
            <person name="Ushijima S."/>
            <person name="Smith C.A."/>
            <person name="Ahrendt S."/>
            <person name="Andreopoulos W."/>
            <person name="He G."/>
            <person name="Labutti K."/>
            <person name="Lipzen A."/>
            <person name="Ng V."/>
            <person name="Sandor L."/>
            <person name="Barry K."/>
            <person name="Martinez A.T."/>
            <person name="Xiao Y."/>
            <person name="Gibbons J.G."/>
            <person name="Terashima K."/>
            <person name="Hibbett D.S."/>
            <person name="Grigoriev I.V."/>
        </authorList>
    </citation>
    <scope>NUCLEOTIDE SEQUENCE</scope>
    <source>
        <strain evidence="2">TFB7829</strain>
    </source>
</reference>
<sequence>MLGAEIEQYWGSRTTVTTTLFYVNRYSIILGLIPQILFDFWPEPILRLRGWGYIFLIILIIDSISLSVMKACVAGNSLKSRSWHRLYISSYLPEWLQSNDHKTTHKKTSKSDIHLDMAYSWLGVVIFDLCIFGLTLWKTLRMRRYYALCGGIGTILMRDAWFVQSLKDFTRDLLATFCTVTASITVSHLMLNLKGKKQKLDSKIELQLQI</sequence>
<feature type="transmembrane region" description="Helical" evidence="1">
    <location>
        <begin position="50"/>
        <end position="69"/>
    </location>
</feature>
<name>A0AA38PRS4_9AGAR</name>
<feature type="transmembrane region" description="Helical" evidence="1">
    <location>
        <begin position="118"/>
        <end position="137"/>
    </location>
</feature>
<evidence type="ECO:0000313" key="3">
    <source>
        <dbReference type="Proteomes" id="UP001163850"/>
    </source>
</evidence>
<evidence type="ECO:0000256" key="1">
    <source>
        <dbReference type="SAM" id="Phobius"/>
    </source>
</evidence>
<accession>A0AA38PRS4</accession>
<keyword evidence="1" id="KW-0472">Membrane</keyword>
<protein>
    <submittedName>
        <fullName evidence="2">Uncharacterized protein</fullName>
    </submittedName>
</protein>
<evidence type="ECO:0000313" key="2">
    <source>
        <dbReference type="EMBL" id="KAJ3980522.1"/>
    </source>
</evidence>
<comment type="caution">
    <text evidence="2">The sequence shown here is derived from an EMBL/GenBank/DDBJ whole genome shotgun (WGS) entry which is preliminary data.</text>
</comment>
<gene>
    <name evidence="2" type="ORF">F5890DRAFT_1477655</name>
</gene>